<name>L0WB89_9GAMM</name>
<evidence type="ECO:0000313" key="2">
    <source>
        <dbReference type="EMBL" id="EKF74028.1"/>
    </source>
</evidence>
<feature type="chain" id="PRO_5003948496" description="Lipoprotein" evidence="1">
    <location>
        <begin position="20"/>
        <end position="248"/>
    </location>
</feature>
<dbReference type="OrthoDB" id="6612732at2"/>
<dbReference type="PATRIC" id="fig|1177179.3.peg.2194"/>
<evidence type="ECO:0000256" key="1">
    <source>
        <dbReference type="SAM" id="SignalP"/>
    </source>
</evidence>
<evidence type="ECO:0008006" key="4">
    <source>
        <dbReference type="Google" id="ProtNLM"/>
    </source>
</evidence>
<keyword evidence="3" id="KW-1185">Reference proteome</keyword>
<dbReference type="STRING" id="1177179.A11A3_10996"/>
<keyword evidence="1" id="KW-0732">Signal</keyword>
<dbReference type="RefSeq" id="WP_008929376.1">
    <property type="nucleotide sequence ID" value="NZ_AMRJ01000016.1"/>
</dbReference>
<feature type="signal peptide" evidence="1">
    <location>
        <begin position="1"/>
        <end position="19"/>
    </location>
</feature>
<proteinExistence type="predicted"/>
<accession>L0WB89</accession>
<sequence length="248" mass="27949">MKHSLIKTIIMSMAICSLAGCGETYDADNPTESVNALKAELENQAAVAEFDELWGIYQRGYVNDQAEATGPDYSRFDGMNAEEMHKELREYVDWIDVSGMFIAPPGYIESVETMGEDAALAQARAEAQGQPSVDIEVRGNTVYLTATEDTADINDIVINRGNCRIQSNKLGKRISRDEYARRKEADPSYFAIQIGQMGLYAPGIYEYIKPFPVKMKFGQKFKWSTYRRCNIVEVTVADANGQWTWEFQ</sequence>
<organism evidence="2 3">
    <name type="scientific">Alcanivorax hongdengensis A-11-3</name>
    <dbReference type="NCBI Taxonomy" id="1177179"/>
    <lineage>
        <taxon>Bacteria</taxon>
        <taxon>Pseudomonadati</taxon>
        <taxon>Pseudomonadota</taxon>
        <taxon>Gammaproteobacteria</taxon>
        <taxon>Oceanospirillales</taxon>
        <taxon>Alcanivoracaceae</taxon>
        <taxon>Alcanivorax</taxon>
    </lineage>
</organism>
<dbReference type="EMBL" id="AMRJ01000016">
    <property type="protein sequence ID" value="EKF74028.1"/>
    <property type="molecule type" value="Genomic_DNA"/>
</dbReference>
<reference evidence="2 3" key="1">
    <citation type="journal article" date="2012" name="J. Bacteriol.">
        <title>Genome Sequence of the Alkane-Degrading Bacterium Alcanivorax hongdengensis Type Strain A-11-3.</title>
        <authorList>
            <person name="Lai Q."/>
            <person name="Shao Z."/>
        </authorList>
    </citation>
    <scope>NUCLEOTIDE SEQUENCE [LARGE SCALE GENOMIC DNA]</scope>
    <source>
        <strain evidence="2 3">A-11-3</strain>
    </source>
</reference>
<protein>
    <recommendedName>
        <fullName evidence="4">Lipoprotein</fullName>
    </recommendedName>
</protein>
<evidence type="ECO:0000313" key="3">
    <source>
        <dbReference type="Proteomes" id="UP000010164"/>
    </source>
</evidence>
<dbReference type="Proteomes" id="UP000010164">
    <property type="component" value="Unassembled WGS sequence"/>
</dbReference>
<comment type="caution">
    <text evidence="2">The sequence shown here is derived from an EMBL/GenBank/DDBJ whole genome shotgun (WGS) entry which is preliminary data.</text>
</comment>
<dbReference type="PROSITE" id="PS51257">
    <property type="entry name" value="PROKAR_LIPOPROTEIN"/>
    <property type="match status" value="1"/>
</dbReference>
<gene>
    <name evidence="2" type="ORF">A11A3_10996</name>
</gene>
<dbReference type="AlphaFoldDB" id="L0WB89"/>